<dbReference type="OrthoDB" id="9342562at2"/>
<reference evidence="1 2" key="1">
    <citation type="submission" date="2014-12" db="EMBL/GenBank/DDBJ databases">
        <title>Denitrispirillum autotrophicum gen. nov., sp. nov., Denitrifying, Facultatively Autotrophic Bacteria Isolated from Rice Paddy Soil.</title>
        <authorList>
            <person name="Ishii S."/>
            <person name="Ashida N."/>
            <person name="Ohno H."/>
            <person name="Otsuka S."/>
            <person name="Yokota A."/>
            <person name="Senoo K."/>
        </authorList>
    </citation>
    <scope>NUCLEOTIDE SEQUENCE [LARGE SCALE GENOMIC DNA]</scope>
    <source>
        <strain evidence="1 2">TSA66</strain>
    </source>
</reference>
<dbReference type="PANTHER" id="PTHR20974:SF0">
    <property type="entry name" value="UPF0585 PROTEIN CG18661"/>
    <property type="match status" value="1"/>
</dbReference>
<dbReference type="PANTHER" id="PTHR20974">
    <property type="entry name" value="UPF0585 PROTEIN CG18661"/>
    <property type="match status" value="1"/>
</dbReference>
<evidence type="ECO:0000313" key="1">
    <source>
        <dbReference type="EMBL" id="KIF80521.1"/>
    </source>
</evidence>
<protein>
    <submittedName>
        <fullName evidence="1">Methylase</fullName>
    </submittedName>
</protein>
<dbReference type="InterPro" id="IPR029063">
    <property type="entry name" value="SAM-dependent_MTases_sf"/>
</dbReference>
<dbReference type="GO" id="GO:0032259">
    <property type="term" value="P:methylation"/>
    <property type="evidence" value="ECO:0007669"/>
    <property type="project" value="UniProtKB-KW"/>
</dbReference>
<dbReference type="STRING" id="709839.TSA66_06365"/>
<dbReference type="Gene3D" id="3.40.50.150">
    <property type="entry name" value="Vaccinia Virus protein VP39"/>
    <property type="match status" value="1"/>
</dbReference>
<sequence length="199" mass="21735">MSKQFSAACERNREPILAVLRDVLADCRQVLEIGSGTGQHAVYFGAHLPRLQWQTSDLPCNHASIIAWQQEARLPNVLPPLALDVASTDWPQGPYDAVFSANTCHIMAWQEVEAMFVGIGRVLRPGGLVCIYGPFNEGGRFTSISNAQFDAALKAQAPHMGIRDFDAVNALAARQGLTLLADHAMPANNRLLVWRAGMD</sequence>
<proteinExistence type="predicted"/>
<dbReference type="EMBL" id="JWJG01000028">
    <property type="protein sequence ID" value="KIF80521.1"/>
    <property type="molecule type" value="Genomic_DNA"/>
</dbReference>
<dbReference type="SUPFAM" id="SSF53335">
    <property type="entry name" value="S-adenosyl-L-methionine-dependent methyltransferases"/>
    <property type="match status" value="1"/>
</dbReference>
<keyword evidence="2" id="KW-1185">Reference proteome</keyword>
<keyword evidence="1" id="KW-0489">Methyltransferase</keyword>
<dbReference type="GO" id="GO:0008168">
    <property type="term" value="F:methyltransferase activity"/>
    <property type="evidence" value="ECO:0007669"/>
    <property type="project" value="UniProtKB-KW"/>
</dbReference>
<gene>
    <name evidence="1" type="ORF">TSA66_06365</name>
</gene>
<dbReference type="RefSeq" id="WP_040039425.1">
    <property type="nucleotide sequence ID" value="NZ_JWJG01000028.1"/>
</dbReference>
<keyword evidence="1" id="KW-0808">Transferase</keyword>
<accession>A0A0C2BR32</accession>
<name>A0A0C2BR32_9BURK</name>
<comment type="caution">
    <text evidence="1">The sequence shown here is derived from an EMBL/GenBank/DDBJ whole genome shotgun (WGS) entry which is preliminary data.</text>
</comment>
<dbReference type="Proteomes" id="UP000031572">
    <property type="component" value="Unassembled WGS sequence"/>
</dbReference>
<evidence type="ECO:0000313" key="2">
    <source>
        <dbReference type="Proteomes" id="UP000031572"/>
    </source>
</evidence>
<organism evidence="1 2">
    <name type="scientific">Noviherbaspirillum autotrophicum</name>
    <dbReference type="NCBI Taxonomy" id="709839"/>
    <lineage>
        <taxon>Bacteria</taxon>
        <taxon>Pseudomonadati</taxon>
        <taxon>Pseudomonadota</taxon>
        <taxon>Betaproteobacteria</taxon>
        <taxon>Burkholderiales</taxon>
        <taxon>Oxalobacteraceae</taxon>
        <taxon>Noviherbaspirillum</taxon>
    </lineage>
</organism>
<dbReference type="AlphaFoldDB" id="A0A0C2BR32"/>
<dbReference type="Pfam" id="PF06080">
    <property type="entry name" value="DUF938"/>
    <property type="match status" value="1"/>
</dbReference>
<dbReference type="InterPro" id="IPR010342">
    <property type="entry name" value="DUF938"/>
</dbReference>